<dbReference type="AlphaFoldDB" id="A0A1D7YEY8"/>
<name>A0A1D7YEY8_9ACTN</name>
<dbReference type="EMBL" id="CP017248">
    <property type="protein sequence ID" value="AOR33909.1"/>
    <property type="molecule type" value="Genomic_DNA"/>
</dbReference>
<accession>A0A1D7YEY8</accession>
<sequence>MSAPDFRAMSTGRLRDVVASLAPHVEWSPIGLLGGLLCVFSAMLPETRVQRGSGSMPLMLHVLLCGGTGEGKGQSWGIASAVAKDANSSFMSGHVINGVVGGAGLIQAVADRDGHALIVDTEYARVLRAGRRQANLSQVLRDLWDGATVATSRAKEPVQVDDPRVAIMGHITPEEFRASMSTTERDGGSYNRLLILPVAQVQWLSEREQMPRHLTPEAGEAMARAVRHSQRAGLVTLSEDAYEVADIIRRDLLTKARESEGLKAFAARCNEQVRRIAALFALFDLRSQITATDLEAAASLVTYTMDSVEEIAGGESPKGKRQPLSLAEKVRARIELHGGSATSSQVLPYVGATAAEVRALPEVVVTVERSGKTGRPATVFTLRGDDSESEPEPVSHSSAPMPAAADREAQRPTVVRLDAYRPEPNRAPEPEPEPKRSVRPPVSVAERPEPLEENPFRALL</sequence>
<dbReference type="InterPro" id="IPR025048">
    <property type="entry name" value="DUF3987"/>
</dbReference>
<evidence type="ECO:0000313" key="3">
    <source>
        <dbReference type="Proteomes" id="UP000094960"/>
    </source>
</evidence>
<feature type="compositionally biased region" description="Basic and acidic residues" evidence="1">
    <location>
        <begin position="418"/>
        <end position="436"/>
    </location>
</feature>
<dbReference type="Pfam" id="PF13148">
    <property type="entry name" value="DUF3987"/>
    <property type="match status" value="1"/>
</dbReference>
<evidence type="ECO:0000313" key="2">
    <source>
        <dbReference type="EMBL" id="AOR33909.1"/>
    </source>
</evidence>
<keyword evidence="3" id="KW-1185">Reference proteome</keyword>
<gene>
    <name evidence="2" type="ORF">BFF78_25170</name>
</gene>
<organism evidence="2 3">
    <name type="scientific">Streptomyces fodineus</name>
    <dbReference type="NCBI Taxonomy" id="1904616"/>
    <lineage>
        <taxon>Bacteria</taxon>
        <taxon>Bacillati</taxon>
        <taxon>Actinomycetota</taxon>
        <taxon>Actinomycetes</taxon>
        <taxon>Kitasatosporales</taxon>
        <taxon>Streptomycetaceae</taxon>
        <taxon>Streptomyces</taxon>
    </lineage>
</organism>
<proteinExistence type="predicted"/>
<dbReference type="Proteomes" id="UP000094960">
    <property type="component" value="Chromosome"/>
</dbReference>
<evidence type="ECO:0000256" key="1">
    <source>
        <dbReference type="SAM" id="MobiDB-lite"/>
    </source>
</evidence>
<protein>
    <recommendedName>
        <fullName evidence="4">DUF3987 domain-containing protein</fullName>
    </recommendedName>
</protein>
<feature type="region of interest" description="Disordered" evidence="1">
    <location>
        <begin position="376"/>
        <end position="460"/>
    </location>
</feature>
<dbReference type="RefSeq" id="WP_069780473.1">
    <property type="nucleotide sequence ID" value="NZ_CP017248.1"/>
</dbReference>
<dbReference type="KEGG" id="spun:BFF78_25170"/>
<evidence type="ECO:0008006" key="4">
    <source>
        <dbReference type="Google" id="ProtNLM"/>
    </source>
</evidence>
<reference evidence="3" key="1">
    <citation type="submission" date="2016-09" db="EMBL/GenBank/DDBJ databases">
        <title>Streptomyces puniciscabiei strain:TW1S1 Genome sequencing and assembly.</title>
        <authorList>
            <person name="Kim M.-K."/>
            <person name="Kim S.B."/>
        </authorList>
    </citation>
    <scope>NUCLEOTIDE SEQUENCE [LARGE SCALE GENOMIC DNA]</scope>
    <source>
        <strain evidence="3">TW1S1</strain>
    </source>
</reference>